<dbReference type="Proteomes" id="UP000887579">
    <property type="component" value="Unplaced"/>
</dbReference>
<organism evidence="1 2">
    <name type="scientific">Panagrolaimus sp. ES5</name>
    <dbReference type="NCBI Taxonomy" id="591445"/>
    <lineage>
        <taxon>Eukaryota</taxon>
        <taxon>Metazoa</taxon>
        <taxon>Ecdysozoa</taxon>
        <taxon>Nematoda</taxon>
        <taxon>Chromadorea</taxon>
        <taxon>Rhabditida</taxon>
        <taxon>Tylenchina</taxon>
        <taxon>Panagrolaimomorpha</taxon>
        <taxon>Panagrolaimoidea</taxon>
        <taxon>Panagrolaimidae</taxon>
        <taxon>Panagrolaimus</taxon>
    </lineage>
</organism>
<accession>A0AC34F3R1</accession>
<protein>
    <submittedName>
        <fullName evidence="2">Uncharacterized protein</fullName>
    </submittedName>
</protein>
<name>A0AC34F3R1_9BILA</name>
<dbReference type="WBParaSite" id="ES5_v2.g11481.t1">
    <property type="protein sequence ID" value="ES5_v2.g11481.t1"/>
    <property type="gene ID" value="ES5_v2.g11481"/>
</dbReference>
<proteinExistence type="predicted"/>
<sequence>MPPEVTIQDENQVIVHPDLSPVTEEPGSQHDLKSLTTEMEPPPTPTPMKDVIINHEWHEEGSDDVLICLKKVDGQ</sequence>
<evidence type="ECO:0000313" key="1">
    <source>
        <dbReference type="Proteomes" id="UP000887579"/>
    </source>
</evidence>
<reference evidence="2" key="1">
    <citation type="submission" date="2022-11" db="UniProtKB">
        <authorList>
            <consortium name="WormBaseParasite"/>
        </authorList>
    </citation>
    <scope>IDENTIFICATION</scope>
</reference>
<evidence type="ECO:0000313" key="2">
    <source>
        <dbReference type="WBParaSite" id="ES5_v2.g11481.t1"/>
    </source>
</evidence>